<keyword evidence="9" id="KW-1185">Reference proteome</keyword>
<dbReference type="RefSeq" id="WP_169274916.1">
    <property type="nucleotide sequence ID" value="NZ_JAAIIH010000001.1"/>
</dbReference>
<feature type="compositionally biased region" description="Basic and acidic residues" evidence="7">
    <location>
        <begin position="329"/>
        <end position="360"/>
    </location>
</feature>
<dbReference type="GO" id="GO:0009247">
    <property type="term" value="P:glycolipid biosynthetic process"/>
    <property type="evidence" value="ECO:0007669"/>
    <property type="project" value="UniProtKB-ARBA"/>
</dbReference>
<dbReference type="PANTHER" id="PTHR30606">
    <property type="entry name" value="LIPID A BIOSYNTHESIS LAUROYL ACYLTRANSFERASE"/>
    <property type="match status" value="1"/>
</dbReference>
<dbReference type="Pfam" id="PF03279">
    <property type="entry name" value="Lip_A_acyltrans"/>
    <property type="match status" value="1"/>
</dbReference>
<keyword evidence="4 8" id="KW-0808">Transferase</keyword>
<evidence type="ECO:0000313" key="9">
    <source>
        <dbReference type="Proteomes" id="UP000588277"/>
    </source>
</evidence>
<keyword evidence="5" id="KW-0472">Membrane</keyword>
<dbReference type="EMBL" id="JAAIIH010000001">
    <property type="protein sequence ID" value="NMM99759.1"/>
    <property type="molecule type" value="Genomic_DNA"/>
</dbReference>
<dbReference type="PANTHER" id="PTHR30606:SF10">
    <property type="entry name" value="PHOSPHATIDYLINOSITOL MANNOSIDE ACYLTRANSFERASE"/>
    <property type="match status" value="1"/>
</dbReference>
<proteinExistence type="predicted"/>
<evidence type="ECO:0000256" key="3">
    <source>
        <dbReference type="ARBA" id="ARBA00022519"/>
    </source>
</evidence>
<keyword evidence="2" id="KW-1003">Cell membrane</keyword>
<dbReference type="NCBIfam" id="NF005919">
    <property type="entry name" value="PRK07920.1"/>
    <property type="match status" value="1"/>
</dbReference>
<dbReference type="GO" id="GO:0016746">
    <property type="term" value="F:acyltransferase activity"/>
    <property type="evidence" value="ECO:0007669"/>
    <property type="project" value="UniProtKB-KW"/>
</dbReference>
<dbReference type="InterPro" id="IPR004960">
    <property type="entry name" value="LipA_acyltrans"/>
</dbReference>
<accession>A0A7Y0F0F6</accession>
<keyword evidence="6 8" id="KW-0012">Acyltransferase</keyword>
<reference evidence="8 9" key="1">
    <citation type="submission" date="2020-02" db="EMBL/GenBank/DDBJ databases">
        <title>Characterization of phylogenetic diversity of novel bifidobacterial species isolated in Czech ZOOs.</title>
        <authorList>
            <person name="Lugli G.A."/>
            <person name="Vera N.B."/>
            <person name="Ventura M."/>
        </authorList>
    </citation>
    <scope>NUCLEOTIDE SEQUENCE [LARGE SCALE GENOMIC DNA]</scope>
    <source>
        <strain evidence="8 9">DSM 109958</strain>
    </source>
</reference>
<evidence type="ECO:0000256" key="4">
    <source>
        <dbReference type="ARBA" id="ARBA00022679"/>
    </source>
</evidence>
<gene>
    <name evidence="8" type="ORF">G1C96_0337</name>
</gene>
<protein>
    <submittedName>
        <fullName evidence="8">Lauroyl acyltransferase</fullName>
    </submittedName>
</protein>
<evidence type="ECO:0000256" key="6">
    <source>
        <dbReference type="ARBA" id="ARBA00023315"/>
    </source>
</evidence>
<comment type="caution">
    <text evidence="8">The sequence shown here is derived from an EMBL/GenBank/DDBJ whole genome shotgun (WGS) entry which is preliminary data.</text>
</comment>
<evidence type="ECO:0000313" key="8">
    <source>
        <dbReference type="EMBL" id="NMM99759.1"/>
    </source>
</evidence>
<feature type="region of interest" description="Disordered" evidence="7">
    <location>
        <begin position="324"/>
        <end position="360"/>
    </location>
</feature>
<keyword evidence="3" id="KW-0997">Cell inner membrane</keyword>
<evidence type="ECO:0000256" key="5">
    <source>
        <dbReference type="ARBA" id="ARBA00023136"/>
    </source>
</evidence>
<dbReference type="AlphaFoldDB" id="A0A7Y0F0F6"/>
<evidence type="ECO:0000256" key="2">
    <source>
        <dbReference type="ARBA" id="ARBA00022475"/>
    </source>
</evidence>
<name>A0A7Y0F0F6_9BIFI</name>
<dbReference type="GO" id="GO:0005886">
    <property type="term" value="C:plasma membrane"/>
    <property type="evidence" value="ECO:0007669"/>
    <property type="project" value="UniProtKB-SubCell"/>
</dbReference>
<sequence length="360" mass="38968">MLDGVLVRAAKHARLIPEPLLRGLFLAAADAAWLLRVGGERQLESNLAHVLGGSGARPVPRRVLRRTARAGMRSYFAYFAEAMTVGARSDDQLRARIRGDGEGLAPLVALTRGGAGSAPIAMGHQGNWDYAGFWAQFDVAPVTTVAERLSDERLLRTFVDIRERLGMRILLTGGPGLTDRLAEALGRPHVLVPLLADRDLSRRGVFVRAFGSVIRVAAGPAVLALETGSPLYVVTMRRERLRGARRRRAGTPYGYVCEVRGPIDVAPYLAMGRDEAVRALSQAWVDLWAPGIAAHPEDWHMLQPIFLDDLDADRLRDVPDDVAATAGRVRGDADAVEGTADKEDRTAEGGKGRADDHDGA</sequence>
<evidence type="ECO:0000256" key="7">
    <source>
        <dbReference type="SAM" id="MobiDB-lite"/>
    </source>
</evidence>
<comment type="subcellular location">
    <subcellularLocation>
        <location evidence="1">Cell inner membrane</location>
    </subcellularLocation>
</comment>
<dbReference type="Proteomes" id="UP000588277">
    <property type="component" value="Unassembled WGS sequence"/>
</dbReference>
<evidence type="ECO:0000256" key="1">
    <source>
        <dbReference type="ARBA" id="ARBA00004533"/>
    </source>
</evidence>
<organism evidence="8 9">
    <name type="scientific">Bifidobacterium moraviense</name>
    <dbReference type="NCBI Taxonomy" id="2675323"/>
    <lineage>
        <taxon>Bacteria</taxon>
        <taxon>Bacillati</taxon>
        <taxon>Actinomycetota</taxon>
        <taxon>Actinomycetes</taxon>
        <taxon>Bifidobacteriales</taxon>
        <taxon>Bifidobacteriaceae</taxon>
        <taxon>Bifidobacterium</taxon>
    </lineage>
</organism>